<dbReference type="RefSeq" id="WP_194695213.1">
    <property type="nucleotide sequence ID" value="NZ_JADKPO010000004.1"/>
</dbReference>
<dbReference type="Pfam" id="PF13205">
    <property type="entry name" value="Big_5"/>
    <property type="match status" value="1"/>
</dbReference>
<gene>
    <name evidence="4" type="ORF">ISU10_04730</name>
</gene>
<dbReference type="Proteomes" id="UP000660668">
    <property type="component" value="Unassembled WGS sequence"/>
</dbReference>
<feature type="chain" id="PRO_5039072183" evidence="2">
    <location>
        <begin position="31"/>
        <end position="239"/>
    </location>
</feature>
<organism evidence="4 5">
    <name type="scientific">Nocardioides agariphilus</name>
    <dbReference type="NCBI Taxonomy" id="433664"/>
    <lineage>
        <taxon>Bacteria</taxon>
        <taxon>Bacillati</taxon>
        <taxon>Actinomycetota</taxon>
        <taxon>Actinomycetes</taxon>
        <taxon>Propionibacteriales</taxon>
        <taxon>Nocardioidaceae</taxon>
        <taxon>Nocardioides</taxon>
    </lineage>
</organism>
<keyword evidence="1 2" id="KW-0732">Signal</keyword>
<dbReference type="EMBL" id="JADKPO010000004">
    <property type="protein sequence ID" value="MBF4767069.1"/>
    <property type="molecule type" value="Genomic_DNA"/>
</dbReference>
<comment type="caution">
    <text evidence="4">The sequence shown here is derived from an EMBL/GenBank/DDBJ whole genome shotgun (WGS) entry which is preliminary data.</text>
</comment>
<feature type="signal peptide" evidence="2">
    <location>
        <begin position="1"/>
        <end position="30"/>
    </location>
</feature>
<feature type="domain" description="SbsA Ig-like" evidence="3">
    <location>
        <begin position="130"/>
        <end position="219"/>
    </location>
</feature>
<evidence type="ECO:0000256" key="2">
    <source>
        <dbReference type="SAM" id="SignalP"/>
    </source>
</evidence>
<proteinExistence type="predicted"/>
<sequence>MDIPRRAHLAASALAVLTAASLLGPSAAHSLVPDTVSPAGTVVINAGAGRVSIRAVTLTLTALDPDPGSGVTDMRFSNDGVTFSAYQPYAATAAWRISGGEGTKRVYAQFKDGAGNESEVVSDTIKLAIGPRAAFVSPPRGMTGISPLTNVTIKASERVKAATVNATTVWLVGNGTRIRSRITYNAGTRTITINPNRTLPAPLTFIVRVKGVKDLKGYQWDEDPRKAGAQSLKFFFATR</sequence>
<evidence type="ECO:0000259" key="3">
    <source>
        <dbReference type="Pfam" id="PF13205"/>
    </source>
</evidence>
<evidence type="ECO:0000313" key="5">
    <source>
        <dbReference type="Proteomes" id="UP000660668"/>
    </source>
</evidence>
<keyword evidence="5" id="KW-1185">Reference proteome</keyword>
<evidence type="ECO:0000313" key="4">
    <source>
        <dbReference type="EMBL" id="MBF4767069.1"/>
    </source>
</evidence>
<dbReference type="InterPro" id="IPR014755">
    <property type="entry name" value="Cu-Rt/internalin_Ig-like"/>
</dbReference>
<dbReference type="Gene3D" id="2.60.40.1220">
    <property type="match status" value="1"/>
</dbReference>
<evidence type="ECO:0000256" key="1">
    <source>
        <dbReference type="ARBA" id="ARBA00022729"/>
    </source>
</evidence>
<protein>
    <submittedName>
        <fullName evidence="4">Ig-like domain-containing protein</fullName>
    </submittedName>
</protein>
<name>A0A930YLH1_9ACTN</name>
<dbReference type="InterPro" id="IPR032812">
    <property type="entry name" value="SbsA_Ig"/>
</dbReference>
<accession>A0A930YLH1</accession>
<dbReference type="AlphaFoldDB" id="A0A930YLH1"/>
<reference evidence="4" key="1">
    <citation type="submission" date="2020-11" db="EMBL/GenBank/DDBJ databases">
        <title>Nocardioides cynanchi sp. nov., isolated from soil of rhizosphere of Cynanchum wilfordii.</title>
        <authorList>
            <person name="Lee J.-S."/>
            <person name="Suh M.K."/>
            <person name="Kim J.-S."/>
        </authorList>
    </citation>
    <scope>NUCLEOTIDE SEQUENCE</scope>
    <source>
        <strain evidence="4">KCTC 19276</strain>
    </source>
</reference>